<evidence type="ECO:0000313" key="2">
    <source>
        <dbReference type="EMBL" id="MBR1369619.1"/>
    </source>
</evidence>
<dbReference type="AlphaFoldDB" id="A0A8J7W734"/>
<accession>A0A8J7W734</accession>
<proteinExistence type="predicted"/>
<feature type="transmembrane region" description="Helical" evidence="1">
    <location>
        <begin position="44"/>
        <end position="66"/>
    </location>
</feature>
<dbReference type="Proteomes" id="UP000730161">
    <property type="component" value="Unassembled WGS sequence"/>
</dbReference>
<dbReference type="EMBL" id="JWHL01000015">
    <property type="protein sequence ID" value="MBR1369619.1"/>
    <property type="molecule type" value="Genomic_DNA"/>
</dbReference>
<evidence type="ECO:0000313" key="3">
    <source>
        <dbReference type="Proteomes" id="UP000730161"/>
    </source>
</evidence>
<keyword evidence="1" id="KW-0812">Transmembrane</keyword>
<protein>
    <submittedName>
        <fullName evidence="2">Uncharacterized protein</fullName>
    </submittedName>
</protein>
<evidence type="ECO:0000256" key="1">
    <source>
        <dbReference type="SAM" id="Phobius"/>
    </source>
</evidence>
<name>A0A8J7W734_9EURY</name>
<reference evidence="2" key="1">
    <citation type="submission" date="2014-12" db="EMBL/GenBank/DDBJ databases">
        <authorList>
            <person name="Huang H.-H."/>
            <person name="Chen S.-C."/>
            <person name="Lai M.-C."/>
        </authorList>
    </citation>
    <scope>NUCLEOTIDE SEQUENCE</scope>
    <source>
        <strain evidence="2">K1F9705b</strain>
    </source>
</reference>
<feature type="transmembrane region" description="Helical" evidence="1">
    <location>
        <begin position="78"/>
        <end position="108"/>
    </location>
</feature>
<sequence>MTKPYAPSFWLGLIGGFLGIGAAFYHLIGFFFEMGAGGIGGFSAVGFSDVVLTGLIAFVFSMGGIIGGSTRDNFLGGWLMIISGFIILLSIFGYAGPAFICLVIGGLLKVVRR</sequence>
<organism evidence="2 3">
    <name type="scientific">Methanocalculus chunghsingensis</name>
    <dbReference type="NCBI Taxonomy" id="156457"/>
    <lineage>
        <taxon>Archaea</taxon>
        <taxon>Methanobacteriati</taxon>
        <taxon>Methanobacteriota</taxon>
        <taxon>Stenosarchaea group</taxon>
        <taxon>Methanomicrobia</taxon>
        <taxon>Methanomicrobiales</taxon>
        <taxon>Methanocalculaceae</taxon>
        <taxon>Methanocalculus</taxon>
    </lineage>
</organism>
<keyword evidence="1" id="KW-1133">Transmembrane helix</keyword>
<dbReference type="RefSeq" id="WP_211531342.1">
    <property type="nucleotide sequence ID" value="NZ_JWHL01000015.1"/>
</dbReference>
<gene>
    <name evidence="2" type="ORF">RJ53_09040</name>
</gene>
<feature type="transmembrane region" description="Helical" evidence="1">
    <location>
        <begin position="12"/>
        <end position="32"/>
    </location>
</feature>
<comment type="caution">
    <text evidence="2">The sequence shown here is derived from an EMBL/GenBank/DDBJ whole genome shotgun (WGS) entry which is preliminary data.</text>
</comment>
<keyword evidence="1" id="KW-0472">Membrane</keyword>
<keyword evidence="3" id="KW-1185">Reference proteome</keyword>